<dbReference type="PANTHER" id="PTHR12753">
    <property type="entry name" value="AD-003 - RELATED"/>
    <property type="match status" value="1"/>
</dbReference>
<feature type="binding site" evidence="11">
    <location>
        <begin position="90"/>
        <end position="91"/>
    </location>
    <ligand>
        <name>S-adenosyl-L-methionine</name>
        <dbReference type="ChEBI" id="CHEBI:59789"/>
    </ligand>
</feature>
<evidence type="ECO:0000256" key="6">
    <source>
        <dbReference type="ARBA" id="ARBA00039449"/>
    </source>
</evidence>
<dbReference type="Proteomes" id="UP000245119">
    <property type="component" value="Linkage Group LG11"/>
</dbReference>
<dbReference type="EMBL" id="PZQS01000011">
    <property type="protein sequence ID" value="PVD22007.1"/>
    <property type="molecule type" value="Genomic_DNA"/>
</dbReference>
<dbReference type="OrthoDB" id="1298661at2759"/>
<dbReference type="Pfam" id="PF05891">
    <property type="entry name" value="Methyltransf_PK"/>
    <property type="match status" value="1"/>
</dbReference>
<evidence type="ECO:0000256" key="9">
    <source>
        <dbReference type="ARBA" id="ARBA00047885"/>
    </source>
</evidence>
<accession>A0A2T7NLF5</accession>
<keyword evidence="3" id="KW-0808">Transferase</keyword>
<evidence type="ECO:0000313" key="13">
    <source>
        <dbReference type="Proteomes" id="UP000245119"/>
    </source>
</evidence>
<evidence type="ECO:0000256" key="3">
    <source>
        <dbReference type="ARBA" id="ARBA00022679"/>
    </source>
</evidence>
<dbReference type="PIRSF" id="PIRSF016958">
    <property type="entry name" value="DUF858_MeTrfase_lik"/>
    <property type="match status" value="1"/>
</dbReference>
<name>A0A2T7NLF5_POMCA</name>
<comment type="catalytic activity">
    <reaction evidence="8">
        <text>N-terminal L-seryl-L-prolyl-L-lysyl-[protein] + 3 S-adenosyl-L-methionine = N-terminal N,N,N-trimethyl-L-seryl-L-prolyl-L-lysyl-[protein] + 3 S-adenosyl-L-homocysteine + 3 H(+)</text>
        <dbReference type="Rhea" id="RHEA:54724"/>
        <dbReference type="Rhea" id="RHEA-COMP:13789"/>
        <dbReference type="Rhea" id="RHEA-COMP:13973"/>
        <dbReference type="ChEBI" id="CHEBI:15378"/>
        <dbReference type="ChEBI" id="CHEBI:57856"/>
        <dbReference type="ChEBI" id="CHEBI:59789"/>
        <dbReference type="ChEBI" id="CHEBI:138061"/>
        <dbReference type="ChEBI" id="CHEBI:138317"/>
        <dbReference type="EC" id="2.1.1.244"/>
    </reaction>
</comment>
<dbReference type="InterPro" id="IPR029063">
    <property type="entry name" value="SAM-dependent_MTases_sf"/>
</dbReference>
<proteinExistence type="inferred from homology"/>
<evidence type="ECO:0000256" key="8">
    <source>
        <dbReference type="ARBA" id="ARBA00047306"/>
    </source>
</evidence>
<evidence type="ECO:0000313" key="12">
    <source>
        <dbReference type="EMBL" id="PVD22007.1"/>
    </source>
</evidence>
<dbReference type="InterPro" id="IPR008576">
    <property type="entry name" value="MeTrfase_NTM1"/>
</dbReference>
<evidence type="ECO:0000256" key="2">
    <source>
        <dbReference type="ARBA" id="ARBA00022603"/>
    </source>
</evidence>
<dbReference type="CDD" id="cd02440">
    <property type="entry name" value="AdoMet_MTases"/>
    <property type="match status" value="1"/>
</dbReference>
<dbReference type="Gene3D" id="3.40.50.150">
    <property type="entry name" value="Vaccinia Virus protein VP39"/>
    <property type="match status" value="1"/>
</dbReference>
<dbReference type="SUPFAM" id="SSF53335">
    <property type="entry name" value="S-adenosyl-L-methionine-dependent methyltransferases"/>
    <property type="match status" value="1"/>
</dbReference>
<evidence type="ECO:0000256" key="7">
    <source>
        <dbReference type="ARBA" id="ARBA00043129"/>
    </source>
</evidence>
<dbReference type="FunFam" id="3.40.50.150:FF:000025">
    <property type="entry name" value="N-terminal Xaa-Pro-Lys N-methyltransferase 1"/>
    <property type="match status" value="1"/>
</dbReference>
<dbReference type="GO" id="GO:0071885">
    <property type="term" value="F:N-terminal protein N-methyltransferase activity"/>
    <property type="evidence" value="ECO:0007669"/>
    <property type="project" value="UniProtKB-EC"/>
</dbReference>
<dbReference type="GO" id="GO:0032259">
    <property type="term" value="P:methylation"/>
    <property type="evidence" value="ECO:0007669"/>
    <property type="project" value="UniProtKB-KW"/>
</dbReference>
<evidence type="ECO:0000256" key="11">
    <source>
        <dbReference type="PIRSR" id="PIRSR016958-1"/>
    </source>
</evidence>
<organism evidence="12 13">
    <name type="scientific">Pomacea canaliculata</name>
    <name type="common">Golden apple snail</name>
    <dbReference type="NCBI Taxonomy" id="400727"/>
    <lineage>
        <taxon>Eukaryota</taxon>
        <taxon>Metazoa</taxon>
        <taxon>Spiralia</taxon>
        <taxon>Lophotrochozoa</taxon>
        <taxon>Mollusca</taxon>
        <taxon>Gastropoda</taxon>
        <taxon>Caenogastropoda</taxon>
        <taxon>Architaenioglossa</taxon>
        <taxon>Ampullarioidea</taxon>
        <taxon>Ampullariidae</taxon>
        <taxon>Pomacea</taxon>
    </lineage>
</organism>
<comment type="similarity">
    <text evidence="1">Belongs to the methyltransferase superfamily. NTM1 family.</text>
</comment>
<keyword evidence="2" id="KW-0489">Methyltransferase</keyword>
<gene>
    <name evidence="12" type="ORF">C0Q70_17810</name>
</gene>
<comment type="catalytic activity">
    <reaction evidence="10">
        <text>N-terminal L-alanyl-L-prolyl-L-lysyl-[protein] + 3 S-adenosyl-L-methionine = N-terminal N,N,N-trimethyl-L-alanyl-L-prolyl-L-lysyl-[protein] + 3 S-adenosyl-L-homocysteine + 3 H(+)</text>
        <dbReference type="Rhea" id="RHEA:54712"/>
        <dbReference type="Rhea" id="RHEA-COMP:13785"/>
        <dbReference type="Rhea" id="RHEA-COMP:13971"/>
        <dbReference type="ChEBI" id="CHEBI:15378"/>
        <dbReference type="ChEBI" id="CHEBI:57856"/>
        <dbReference type="ChEBI" id="CHEBI:59789"/>
        <dbReference type="ChEBI" id="CHEBI:138057"/>
        <dbReference type="ChEBI" id="CHEBI:138315"/>
        <dbReference type="EC" id="2.1.1.244"/>
    </reaction>
</comment>
<evidence type="ECO:0000256" key="5">
    <source>
        <dbReference type="ARBA" id="ARBA00039112"/>
    </source>
</evidence>
<evidence type="ECO:0000256" key="1">
    <source>
        <dbReference type="ARBA" id="ARBA00009059"/>
    </source>
</evidence>
<keyword evidence="13" id="KW-1185">Reference proteome</keyword>
<keyword evidence="4 11" id="KW-0949">S-adenosyl-L-methionine</keyword>
<feature type="binding site" evidence="11">
    <location>
        <position position="40"/>
    </location>
    <ligand>
        <name>S-adenosyl-L-methionine</name>
        <dbReference type="ChEBI" id="CHEBI:59789"/>
    </ligand>
</feature>
<comment type="caution">
    <text evidence="12">The sequence shown here is derived from an EMBL/GenBank/DDBJ whole genome shotgun (WGS) entry which is preliminary data.</text>
</comment>
<dbReference type="PANTHER" id="PTHR12753:SF0">
    <property type="entry name" value="ALPHA N-TERMINAL PROTEIN METHYLTRANSFERASE 1"/>
    <property type="match status" value="1"/>
</dbReference>
<dbReference type="AlphaFoldDB" id="A0A2T7NLF5"/>
<reference evidence="12 13" key="1">
    <citation type="submission" date="2018-04" db="EMBL/GenBank/DDBJ databases">
        <title>The genome of golden apple snail Pomacea canaliculata provides insight into stress tolerance and invasive adaptation.</title>
        <authorList>
            <person name="Liu C."/>
            <person name="Liu B."/>
            <person name="Ren Y."/>
            <person name="Zhang Y."/>
            <person name="Wang H."/>
            <person name="Li S."/>
            <person name="Jiang F."/>
            <person name="Yin L."/>
            <person name="Zhang G."/>
            <person name="Qian W."/>
            <person name="Fan W."/>
        </authorList>
    </citation>
    <scope>NUCLEOTIDE SEQUENCE [LARGE SCALE GENOMIC DNA]</scope>
    <source>
        <strain evidence="12">SZHN2017</strain>
        <tissue evidence="12">Muscle</tissue>
    </source>
</reference>
<comment type="catalytic activity">
    <reaction evidence="9">
        <text>N-terminal L-prolyl-L-prolyl-L-lysyl-[protein] + 2 S-adenosyl-L-methionine = N-terminal N,N-dimethyl-L-prolyl-L-prolyl-L-lysyl-[protein] + 2 S-adenosyl-L-homocysteine + 2 H(+)</text>
        <dbReference type="Rhea" id="RHEA:54736"/>
        <dbReference type="Rhea" id="RHEA-COMP:13787"/>
        <dbReference type="Rhea" id="RHEA-COMP:13974"/>
        <dbReference type="ChEBI" id="CHEBI:15378"/>
        <dbReference type="ChEBI" id="CHEBI:57856"/>
        <dbReference type="ChEBI" id="CHEBI:59789"/>
        <dbReference type="ChEBI" id="CHEBI:138059"/>
        <dbReference type="ChEBI" id="CHEBI:138318"/>
        <dbReference type="EC" id="2.1.1.244"/>
    </reaction>
</comment>
<protein>
    <recommendedName>
        <fullName evidence="6">Alpha N-terminal protein methyltransferase 1</fullName>
        <ecNumber evidence="5">2.1.1.244</ecNumber>
    </recommendedName>
    <alternativeName>
        <fullName evidence="7">X-Pro-Lys N-terminal protein methyltransferase 1</fullName>
    </alternativeName>
</protein>
<sequence>MLGGFAKISPTDINGSRAFLRPFLKMGGGKTTAGRALDCGAGIGRITKRLLLPLFETVDMVEQSQSFIDAAPQFIGHDAERVERFLCCGLQDFVPENGRYDVIWAQWVLSHLRDDDLVSFLQRCRTGLAPNGVIIVKENVAQGQEIVFDDDDSSFTRPRAHMEEVLAKSGLTIIKKEKQKGFPKDIFEVYMYALQ</sequence>
<feature type="binding site" evidence="11">
    <location>
        <position position="45"/>
    </location>
    <ligand>
        <name>S-adenosyl-L-methionine</name>
        <dbReference type="ChEBI" id="CHEBI:59789"/>
    </ligand>
</feature>
<dbReference type="STRING" id="400727.A0A2T7NLF5"/>
<feature type="binding site" evidence="11">
    <location>
        <position position="106"/>
    </location>
    <ligand>
        <name>S-adenosyl-L-methionine</name>
        <dbReference type="ChEBI" id="CHEBI:59789"/>
    </ligand>
</feature>
<dbReference type="GO" id="GO:0005737">
    <property type="term" value="C:cytoplasm"/>
    <property type="evidence" value="ECO:0007669"/>
    <property type="project" value="TreeGrafter"/>
</dbReference>
<evidence type="ECO:0000256" key="10">
    <source>
        <dbReference type="ARBA" id="ARBA00048167"/>
    </source>
</evidence>
<evidence type="ECO:0000256" key="4">
    <source>
        <dbReference type="ARBA" id="ARBA00022691"/>
    </source>
</evidence>
<dbReference type="EC" id="2.1.1.244" evidence="5"/>